<dbReference type="AlphaFoldDB" id="A0AAN7N8B5"/>
<evidence type="ECO:0000256" key="1">
    <source>
        <dbReference type="SAM" id="MobiDB-lite"/>
    </source>
</evidence>
<keyword evidence="3" id="KW-1185">Reference proteome</keyword>
<protein>
    <submittedName>
        <fullName evidence="2">Uncharacterized protein</fullName>
    </submittedName>
</protein>
<feature type="non-terminal residue" evidence="2">
    <location>
        <position position="89"/>
    </location>
</feature>
<dbReference type="Proteomes" id="UP001333110">
    <property type="component" value="Unassembled WGS sequence"/>
</dbReference>
<dbReference type="EMBL" id="JAUNZN010000006">
    <property type="protein sequence ID" value="KAK4819819.1"/>
    <property type="molecule type" value="Genomic_DNA"/>
</dbReference>
<sequence length="89" mass="9692">MELLERVQMQRKSKRFAWGDMTNKAVGTILWGAAQAGVILQGKVIQQLRSQGARQSSALTDKDEVPQYLSKAKSGPGEGSQKGFLNNAT</sequence>
<name>A0AAN7N8B5_MYCAM</name>
<organism evidence="2 3">
    <name type="scientific">Mycteria americana</name>
    <name type="common">Wood stork</name>
    <dbReference type="NCBI Taxonomy" id="33587"/>
    <lineage>
        <taxon>Eukaryota</taxon>
        <taxon>Metazoa</taxon>
        <taxon>Chordata</taxon>
        <taxon>Craniata</taxon>
        <taxon>Vertebrata</taxon>
        <taxon>Euteleostomi</taxon>
        <taxon>Archelosauria</taxon>
        <taxon>Archosauria</taxon>
        <taxon>Dinosauria</taxon>
        <taxon>Saurischia</taxon>
        <taxon>Theropoda</taxon>
        <taxon>Coelurosauria</taxon>
        <taxon>Aves</taxon>
        <taxon>Neognathae</taxon>
        <taxon>Neoaves</taxon>
        <taxon>Aequornithes</taxon>
        <taxon>Ciconiiformes</taxon>
        <taxon>Ciconiidae</taxon>
        <taxon>Mycteria</taxon>
    </lineage>
</organism>
<reference evidence="2 3" key="1">
    <citation type="journal article" date="2023" name="J. Hered.">
        <title>Chromosome-level genome of the wood stork (Mycteria americana) provides insight into avian chromosome evolution.</title>
        <authorList>
            <person name="Flamio R. Jr."/>
            <person name="Ramstad K.M."/>
        </authorList>
    </citation>
    <scope>NUCLEOTIDE SEQUENCE [LARGE SCALE GENOMIC DNA]</scope>
    <source>
        <strain evidence="2">JAX WOST 10</strain>
    </source>
</reference>
<accession>A0AAN7N8B5</accession>
<gene>
    <name evidence="2" type="ORF">QYF61_011838</name>
</gene>
<comment type="caution">
    <text evidence="2">The sequence shown here is derived from an EMBL/GenBank/DDBJ whole genome shotgun (WGS) entry which is preliminary data.</text>
</comment>
<evidence type="ECO:0000313" key="3">
    <source>
        <dbReference type="Proteomes" id="UP001333110"/>
    </source>
</evidence>
<proteinExistence type="predicted"/>
<feature type="region of interest" description="Disordered" evidence="1">
    <location>
        <begin position="51"/>
        <end position="89"/>
    </location>
</feature>
<evidence type="ECO:0000313" key="2">
    <source>
        <dbReference type="EMBL" id="KAK4819819.1"/>
    </source>
</evidence>